<proteinExistence type="predicted"/>
<accession>A0A1I1SU69</accession>
<protein>
    <submittedName>
        <fullName evidence="2">HEAT repeat-containing protein</fullName>
    </submittedName>
</protein>
<evidence type="ECO:0000256" key="1">
    <source>
        <dbReference type="SAM" id="MobiDB-lite"/>
    </source>
</evidence>
<dbReference type="AlphaFoldDB" id="A0A1I1SU69"/>
<dbReference type="Proteomes" id="UP000199400">
    <property type="component" value="Unassembled WGS sequence"/>
</dbReference>
<feature type="region of interest" description="Disordered" evidence="1">
    <location>
        <begin position="1"/>
        <end position="57"/>
    </location>
</feature>
<reference evidence="3" key="1">
    <citation type="submission" date="2016-10" db="EMBL/GenBank/DDBJ databases">
        <authorList>
            <person name="Varghese N."/>
            <person name="Submissions S."/>
        </authorList>
    </citation>
    <scope>NUCLEOTIDE SEQUENCE [LARGE SCALE GENOMIC DNA]</scope>
    <source>
        <strain evidence="3">ATCC 25963</strain>
    </source>
</reference>
<organism evidence="2 3">
    <name type="scientific">Nannocystis exedens</name>
    <dbReference type="NCBI Taxonomy" id="54"/>
    <lineage>
        <taxon>Bacteria</taxon>
        <taxon>Pseudomonadati</taxon>
        <taxon>Myxococcota</taxon>
        <taxon>Polyangia</taxon>
        <taxon>Nannocystales</taxon>
        <taxon>Nannocystaceae</taxon>
        <taxon>Nannocystis</taxon>
    </lineage>
</organism>
<evidence type="ECO:0000313" key="3">
    <source>
        <dbReference type="Proteomes" id="UP000199400"/>
    </source>
</evidence>
<dbReference type="STRING" id="54.SAMN02745121_00180"/>
<feature type="region of interest" description="Disordered" evidence="1">
    <location>
        <begin position="710"/>
        <end position="730"/>
    </location>
</feature>
<dbReference type="SMART" id="SM00567">
    <property type="entry name" value="EZ_HEAT"/>
    <property type="match status" value="5"/>
</dbReference>
<dbReference type="Pfam" id="PF13646">
    <property type="entry name" value="HEAT_2"/>
    <property type="match status" value="1"/>
</dbReference>
<dbReference type="InterPro" id="IPR016024">
    <property type="entry name" value="ARM-type_fold"/>
</dbReference>
<gene>
    <name evidence="2" type="ORF">SAMN02745121_00180</name>
</gene>
<dbReference type="SUPFAM" id="SSF48371">
    <property type="entry name" value="ARM repeat"/>
    <property type="match status" value="1"/>
</dbReference>
<name>A0A1I1SU69_9BACT</name>
<dbReference type="RefSeq" id="WP_100792675.1">
    <property type="nucleotide sequence ID" value="NZ_FOMX01000002.1"/>
</dbReference>
<dbReference type="EMBL" id="FOMX01000002">
    <property type="protein sequence ID" value="SFD48288.1"/>
    <property type="molecule type" value="Genomic_DNA"/>
</dbReference>
<dbReference type="Gene3D" id="1.25.10.10">
    <property type="entry name" value="Leucine-rich Repeat Variant"/>
    <property type="match status" value="1"/>
</dbReference>
<dbReference type="InterPro" id="IPR011989">
    <property type="entry name" value="ARM-like"/>
</dbReference>
<evidence type="ECO:0000313" key="2">
    <source>
        <dbReference type="EMBL" id="SFD48288.1"/>
    </source>
</evidence>
<sequence>MSPGRPSRHASALLGPGRLASRDAANSRRAADASRVAACTPPAQQRSRPVDAAAGCAASSRPSRRPLVAGVVAALALLLAADAAAEPARRWPLWPSEVSRAAEPLVGAPDSDLRLVRDSRRVAAVRDLDAFATPLVASILVAALEDRSSAVRREVLQACLERQLVACAPAARKIWQSELDDPALRVAALRVVVLAPDPDRIQLFLTALRDPDALIRAEAMRTFAAASWPKDQLAIVRTNLIAKLADPAPEVRRAAAHGLGVLGPDDPRSGRSDGALPLTRLLVDPDPQVRQDTADALARLRDPRAAPALLRALQVGDETYVGRSLLHAFAALPGPAPAAAGKPGEGPDGLDVDAELLRLLDAPPRNLLPRHVAEAIARRRTPSAALAEGLVARLREDALRQTEAHNLRQPALDALLGLGEAARPALTAALARGLEPPLEREVRRLLAALDPPRTAADFTPPWPADADRDAWQRALTDPDPAARLRAGAALGQRAPDWLGGAAGLRLELAGGAEWRRPWLLALASAPAWAAVDTALPARLALWADDLALASADRCLAVAALARLRHGGATFLRVAARQAAAADPGVRACTAGALAWASARAADPLLAGLLRDTSARVRTSAALALACRDRPDPEFAPQLALMAARDPEPAVLRAVELARAPERCDAWGLVLAPPGETGPWLALRLRGHDLLAPAETLGPLRLAFGPGLADATVRDPAGPPAEPTSPRIVFD</sequence>
<dbReference type="InterPro" id="IPR004155">
    <property type="entry name" value="PBS_lyase_HEAT"/>
</dbReference>
<keyword evidence="3" id="KW-1185">Reference proteome</keyword>